<name>A0A1E3VJW7_9HYPH</name>
<protein>
    <recommendedName>
        <fullName evidence="4">DUF2852 domain-containing protein</fullName>
    </recommendedName>
</protein>
<keyword evidence="3" id="KW-1185">Reference proteome</keyword>
<comment type="caution">
    <text evidence="2">The sequence shown here is derived from an EMBL/GenBank/DDBJ whole genome shotgun (WGS) entry which is preliminary data.</text>
</comment>
<dbReference type="RefSeq" id="WP_069445159.1">
    <property type="nucleotide sequence ID" value="NZ_LPWE01000013.1"/>
</dbReference>
<gene>
    <name evidence="2" type="ORF">AUC70_09150</name>
</gene>
<feature type="transmembrane region" description="Helical" evidence="1">
    <location>
        <begin position="15"/>
        <end position="39"/>
    </location>
</feature>
<organism evidence="2 3">
    <name type="scientific">Methyloceanibacter stevinii</name>
    <dbReference type="NCBI Taxonomy" id="1774970"/>
    <lineage>
        <taxon>Bacteria</taxon>
        <taxon>Pseudomonadati</taxon>
        <taxon>Pseudomonadota</taxon>
        <taxon>Alphaproteobacteria</taxon>
        <taxon>Hyphomicrobiales</taxon>
        <taxon>Hyphomicrobiaceae</taxon>
        <taxon>Methyloceanibacter</taxon>
    </lineage>
</organism>
<dbReference type="STRING" id="1774970.AUC70_09150"/>
<evidence type="ECO:0008006" key="4">
    <source>
        <dbReference type="Google" id="ProtNLM"/>
    </source>
</evidence>
<evidence type="ECO:0000313" key="3">
    <source>
        <dbReference type="Proteomes" id="UP000094172"/>
    </source>
</evidence>
<reference evidence="2 3" key="1">
    <citation type="journal article" date="2016" name="Environ. Microbiol.">
        <title>New Methyloceanibacter diversity from North Sea sediments includes methanotroph containing solely the soluble methane monooxygenase.</title>
        <authorList>
            <person name="Vekeman B."/>
            <person name="Kerckhof F.M."/>
            <person name="Cremers G."/>
            <person name="de Vos P."/>
            <person name="Vandamme P."/>
            <person name="Boon N."/>
            <person name="Op den Camp H.J."/>
            <person name="Heylen K."/>
        </authorList>
    </citation>
    <scope>NUCLEOTIDE SEQUENCE [LARGE SCALE GENOMIC DNA]</scope>
    <source>
        <strain evidence="2 3">R-67176</strain>
    </source>
</reference>
<evidence type="ECO:0000256" key="1">
    <source>
        <dbReference type="SAM" id="Phobius"/>
    </source>
</evidence>
<keyword evidence="1" id="KW-0472">Membrane</keyword>
<evidence type="ECO:0000313" key="2">
    <source>
        <dbReference type="EMBL" id="ODR93802.1"/>
    </source>
</evidence>
<keyword evidence="1" id="KW-1133">Transmembrane helix</keyword>
<sequence length="124" mass="14343">MQLAATLDEYGKPAWFAATILGFIVWWPIGLGVLAYLIWSGRMGCGNKKAWRSYFKEEAQRFQSGFGSTGNRAFDAYREETLKRLEEEADEFQAFLKRLRDAKDKAEFDQFMAERKQVQPVQTS</sequence>
<accession>A0A1E3VJW7</accession>
<dbReference type="EMBL" id="LPWE01000013">
    <property type="protein sequence ID" value="ODR93802.1"/>
    <property type="molecule type" value="Genomic_DNA"/>
</dbReference>
<proteinExistence type="predicted"/>
<dbReference type="Pfam" id="PF11014">
    <property type="entry name" value="DUF2852"/>
    <property type="match status" value="1"/>
</dbReference>
<keyword evidence="1" id="KW-0812">Transmembrane</keyword>
<dbReference type="AlphaFoldDB" id="A0A1E3VJW7"/>
<dbReference type="Proteomes" id="UP000094172">
    <property type="component" value="Unassembled WGS sequence"/>
</dbReference>
<dbReference type="InterPro" id="IPR021273">
    <property type="entry name" value="DUF2852"/>
</dbReference>